<evidence type="ECO:0000256" key="9">
    <source>
        <dbReference type="ARBA" id="ARBA00022777"/>
    </source>
</evidence>
<dbReference type="EC" id="2.7.1.130" evidence="3 13"/>
<dbReference type="RefSeq" id="WP_143185405.1">
    <property type="nucleotide sequence ID" value="NZ_FQYR01000010.1"/>
</dbReference>
<dbReference type="GO" id="GO:0005524">
    <property type="term" value="F:ATP binding"/>
    <property type="evidence" value="ECO:0007669"/>
    <property type="project" value="UniProtKB-UniRule"/>
</dbReference>
<evidence type="ECO:0000256" key="6">
    <source>
        <dbReference type="ARBA" id="ARBA00022556"/>
    </source>
</evidence>
<organism evidence="14 15">
    <name type="scientific">Rubritalea squalenifaciens DSM 18772</name>
    <dbReference type="NCBI Taxonomy" id="1123071"/>
    <lineage>
        <taxon>Bacteria</taxon>
        <taxon>Pseudomonadati</taxon>
        <taxon>Verrucomicrobiota</taxon>
        <taxon>Verrucomicrobiia</taxon>
        <taxon>Verrucomicrobiales</taxon>
        <taxon>Rubritaleaceae</taxon>
        <taxon>Rubritalea</taxon>
    </lineage>
</organism>
<keyword evidence="10 13" id="KW-0067">ATP-binding</keyword>
<reference evidence="14 15" key="1">
    <citation type="submission" date="2016-11" db="EMBL/GenBank/DDBJ databases">
        <authorList>
            <person name="Jaros S."/>
            <person name="Januszkiewicz K."/>
            <person name="Wedrychowicz H."/>
        </authorList>
    </citation>
    <scope>NUCLEOTIDE SEQUENCE [LARGE SCALE GENOMIC DNA]</scope>
    <source>
        <strain evidence="14 15">DSM 18772</strain>
    </source>
</reference>
<evidence type="ECO:0000256" key="12">
    <source>
        <dbReference type="ARBA" id="ARBA00029757"/>
    </source>
</evidence>
<evidence type="ECO:0000256" key="13">
    <source>
        <dbReference type="HAMAP-Rule" id="MF_00409"/>
    </source>
</evidence>
<dbReference type="GO" id="GO:0009245">
    <property type="term" value="P:lipid A biosynthetic process"/>
    <property type="evidence" value="ECO:0007669"/>
    <property type="project" value="UniProtKB-UniRule"/>
</dbReference>
<dbReference type="EMBL" id="FQYR01000010">
    <property type="protein sequence ID" value="SHK47325.1"/>
    <property type="molecule type" value="Genomic_DNA"/>
</dbReference>
<gene>
    <name evidence="13" type="primary">lpxK</name>
    <name evidence="14" type="ORF">SAMN02745181_3874</name>
</gene>
<dbReference type="GO" id="GO:0009029">
    <property type="term" value="F:lipid-A 4'-kinase activity"/>
    <property type="evidence" value="ECO:0007669"/>
    <property type="project" value="UniProtKB-UniRule"/>
</dbReference>
<evidence type="ECO:0000313" key="14">
    <source>
        <dbReference type="EMBL" id="SHK47325.1"/>
    </source>
</evidence>
<evidence type="ECO:0000256" key="11">
    <source>
        <dbReference type="ARBA" id="ARBA00023098"/>
    </source>
</evidence>
<dbReference type="STRING" id="1123071.SAMN02745181_3874"/>
<proteinExistence type="inferred from homology"/>
<dbReference type="NCBIfam" id="TIGR00682">
    <property type="entry name" value="lpxK"/>
    <property type="match status" value="1"/>
</dbReference>
<feature type="binding site" evidence="13">
    <location>
        <begin position="71"/>
        <end position="78"/>
    </location>
    <ligand>
        <name>ATP</name>
        <dbReference type="ChEBI" id="CHEBI:30616"/>
    </ligand>
</feature>
<dbReference type="PANTHER" id="PTHR42724">
    <property type="entry name" value="TETRAACYLDISACCHARIDE 4'-KINASE"/>
    <property type="match status" value="1"/>
</dbReference>
<comment type="function">
    <text evidence="1 13">Transfers the gamma-phosphate of ATP to the 4'-position of a tetraacyldisaccharide 1-phosphate intermediate (termed DS-1-P) to form tetraacyldisaccharide 1,4'-bis-phosphate (lipid IVA).</text>
</comment>
<evidence type="ECO:0000256" key="5">
    <source>
        <dbReference type="ARBA" id="ARBA00022516"/>
    </source>
</evidence>
<evidence type="ECO:0000256" key="10">
    <source>
        <dbReference type="ARBA" id="ARBA00022840"/>
    </source>
</evidence>
<keyword evidence="15" id="KW-1185">Reference proteome</keyword>
<dbReference type="PANTHER" id="PTHR42724:SF1">
    <property type="entry name" value="TETRAACYLDISACCHARIDE 4'-KINASE, MITOCHONDRIAL-RELATED"/>
    <property type="match status" value="1"/>
</dbReference>
<keyword evidence="6 13" id="KW-0441">Lipid A biosynthesis</keyword>
<dbReference type="InParanoid" id="A0A1M6SRK8"/>
<evidence type="ECO:0000256" key="1">
    <source>
        <dbReference type="ARBA" id="ARBA00002274"/>
    </source>
</evidence>
<accession>A0A1M6SRK8</accession>
<dbReference type="AlphaFoldDB" id="A0A1M6SRK8"/>
<keyword evidence="11 13" id="KW-0443">Lipid metabolism</keyword>
<keyword evidence="8 13" id="KW-0547">Nucleotide-binding</keyword>
<keyword evidence="9 13" id="KW-0418">Kinase</keyword>
<dbReference type="UniPathway" id="UPA00359">
    <property type="reaction ID" value="UER00482"/>
</dbReference>
<comment type="catalytic activity">
    <reaction evidence="13">
        <text>a lipid A disaccharide + ATP = a lipid IVA + ADP + H(+)</text>
        <dbReference type="Rhea" id="RHEA:67840"/>
        <dbReference type="ChEBI" id="CHEBI:15378"/>
        <dbReference type="ChEBI" id="CHEBI:30616"/>
        <dbReference type="ChEBI" id="CHEBI:176343"/>
        <dbReference type="ChEBI" id="CHEBI:176425"/>
        <dbReference type="ChEBI" id="CHEBI:456216"/>
        <dbReference type="EC" id="2.7.1.130"/>
    </reaction>
</comment>
<dbReference type="Pfam" id="PF02606">
    <property type="entry name" value="LpxK"/>
    <property type="match status" value="1"/>
</dbReference>
<dbReference type="SUPFAM" id="SSF52540">
    <property type="entry name" value="P-loop containing nucleoside triphosphate hydrolases"/>
    <property type="match status" value="1"/>
</dbReference>
<keyword evidence="7 13" id="KW-0808">Transferase</keyword>
<evidence type="ECO:0000256" key="4">
    <source>
        <dbReference type="ARBA" id="ARBA00016436"/>
    </source>
</evidence>
<evidence type="ECO:0000256" key="2">
    <source>
        <dbReference type="ARBA" id="ARBA00004870"/>
    </source>
</evidence>
<dbReference type="InterPro" id="IPR027417">
    <property type="entry name" value="P-loop_NTPase"/>
</dbReference>
<dbReference type="Proteomes" id="UP000184510">
    <property type="component" value="Unassembled WGS sequence"/>
</dbReference>
<protein>
    <recommendedName>
        <fullName evidence="4 13">Tetraacyldisaccharide 4'-kinase</fullName>
        <ecNumber evidence="3 13">2.7.1.130</ecNumber>
    </recommendedName>
    <alternativeName>
        <fullName evidence="12 13">Lipid A 4'-kinase</fullName>
    </alternativeName>
</protein>
<dbReference type="HAMAP" id="MF_00409">
    <property type="entry name" value="LpxK"/>
    <property type="match status" value="1"/>
</dbReference>
<keyword evidence="5 13" id="KW-0444">Lipid biosynthesis</keyword>
<sequence length="402" mass="45598">MKETLEELEQWGTEVIFGRAKGFRATLMRIVLRLFSFLYRGIILMRLRLFRKGWKDQAHLGTLVVSIGNITVGGTGKTPVVELFARTLRDRGRKVAILSRGYKSKKLEEVQEWPRRATGEPVHEDEMPKVVSAGRGLELDVQYAGDEPYMLAKNLDEVAVVVDKDRVKGGRFAIEELECDTLLLDDGLQFLKLGHSIDVVLVDFNAPFGTGAMLPRGTLREPPKNLCRADYIFITKCKQAGNYELIDKIRKHNPVAEIIECTHGPIHLENVFTGEVEPLEFLEGKYVAAISGIAVPQSFEDKLTGLGANVLFHRTFADHHTFTKKDIDSFMRRCVRRDADIIVTTEKDAVRFPRPEELDVEVYFLRIEVDILSGEEVWESLVDRICGVKKPVDPLLLYERVS</sequence>
<evidence type="ECO:0000256" key="7">
    <source>
        <dbReference type="ARBA" id="ARBA00022679"/>
    </source>
</evidence>
<evidence type="ECO:0000256" key="3">
    <source>
        <dbReference type="ARBA" id="ARBA00012071"/>
    </source>
</evidence>
<evidence type="ECO:0000256" key="8">
    <source>
        <dbReference type="ARBA" id="ARBA00022741"/>
    </source>
</evidence>
<dbReference type="InterPro" id="IPR003758">
    <property type="entry name" value="LpxK"/>
</dbReference>
<comment type="similarity">
    <text evidence="13">Belongs to the LpxK family.</text>
</comment>
<dbReference type="FunCoup" id="A0A1M6SRK8">
    <property type="interactions" value="176"/>
</dbReference>
<dbReference type="OrthoDB" id="9789797at2"/>
<comment type="pathway">
    <text evidence="2 13">Glycolipid biosynthesis; lipid IV(A) biosynthesis; lipid IV(A) from (3R)-3-hydroxytetradecanoyl-[acyl-carrier-protein] and UDP-N-acetyl-alpha-D-glucosamine: step 6/6.</text>
</comment>
<evidence type="ECO:0000313" key="15">
    <source>
        <dbReference type="Proteomes" id="UP000184510"/>
    </source>
</evidence>
<dbReference type="GO" id="GO:0009244">
    <property type="term" value="P:lipopolysaccharide core region biosynthetic process"/>
    <property type="evidence" value="ECO:0007669"/>
    <property type="project" value="TreeGrafter"/>
</dbReference>
<dbReference type="GO" id="GO:0005886">
    <property type="term" value="C:plasma membrane"/>
    <property type="evidence" value="ECO:0007669"/>
    <property type="project" value="TreeGrafter"/>
</dbReference>
<name>A0A1M6SRK8_9BACT</name>